<feature type="transmembrane region" description="Helical" evidence="7">
    <location>
        <begin position="221"/>
        <end position="239"/>
    </location>
</feature>
<dbReference type="InterPro" id="IPR051633">
    <property type="entry name" value="AceTr"/>
</dbReference>
<evidence type="ECO:0000256" key="4">
    <source>
        <dbReference type="ARBA" id="ARBA00022989"/>
    </source>
</evidence>
<evidence type="ECO:0000256" key="3">
    <source>
        <dbReference type="ARBA" id="ARBA00022692"/>
    </source>
</evidence>
<dbReference type="PANTHER" id="PTHR31123:SF1">
    <property type="entry name" value="ACCUMULATION OF DYADS PROTEIN 2-RELATED"/>
    <property type="match status" value="1"/>
</dbReference>
<feature type="transmembrane region" description="Helical" evidence="7">
    <location>
        <begin position="165"/>
        <end position="184"/>
    </location>
</feature>
<comment type="similarity">
    <text evidence="2">Belongs to the acetate uptake transporter (AceTr) (TC 2.A.96) family.</text>
</comment>
<keyword evidence="5 7" id="KW-0472">Membrane</keyword>
<accession>A0A239NEB7</accession>
<dbReference type="GO" id="GO:0015123">
    <property type="term" value="F:acetate transmembrane transporter activity"/>
    <property type="evidence" value="ECO:0007669"/>
    <property type="project" value="TreeGrafter"/>
</dbReference>
<evidence type="ECO:0000313" key="9">
    <source>
        <dbReference type="Proteomes" id="UP000198318"/>
    </source>
</evidence>
<evidence type="ECO:0000256" key="5">
    <source>
        <dbReference type="ARBA" id="ARBA00023136"/>
    </source>
</evidence>
<reference evidence="8 9" key="1">
    <citation type="submission" date="2017-06" db="EMBL/GenBank/DDBJ databases">
        <authorList>
            <person name="Kim H.J."/>
            <person name="Triplett B.A."/>
        </authorList>
    </citation>
    <scope>NUCLEOTIDE SEQUENCE [LARGE SCALE GENOMIC DNA]</scope>
    <source>
        <strain evidence="8 9">DSM 44715</strain>
    </source>
</reference>
<feature type="region of interest" description="Disordered" evidence="6">
    <location>
        <begin position="1"/>
        <end position="46"/>
    </location>
</feature>
<dbReference type="RefSeq" id="WP_089329656.1">
    <property type="nucleotide sequence ID" value="NZ_FZOR01000039.1"/>
</dbReference>
<sequence length="281" mass="29113">MARRREHGQSPMSGERSAPPTPAQDAAAPAPGAASAAPGRGANEPGEHALWEDRTRVMLQPIAAPSILGLFGLAGATMMVGAWQAGWYGTAATPLILWPFVLLFGGLAQFLAGLWGYRARDGLATAMHCMWGAFWIAWGLLFGLVSIGAAPVALAPVLGTASQGFAFWFIALAVITGLGALAALGENIVLALLLACLAVGSGFTAAGFWTPSNWALDVGGWLFVATAVISLYAAAALMMENTYGRTILPTGKYRAGGNIPGGRGVRPLEYRHGEPGVKIGQ</sequence>
<keyword evidence="4 7" id="KW-1133">Transmembrane helix</keyword>
<organism evidence="8 9">
    <name type="scientific">Actinomadura meyerae</name>
    <dbReference type="NCBI Taxonomy" id="240840"/>
    <lineage>
        <taxon>Bacteria</taxon>
        <taxon>Bacillati</taxon>
        <taxon>Actinomycetota</taxon>
        <taxon>Actinomycetes</taxon>
        <taxon>Streptosporangiales</taxon>
        <taxon>Thermomonosporaceae</taxon>
        <taxon>Actinomadura</taxon>
    </lineage>
</organism>
<dbReference type="InterPro" id="IPR000791">
    <property type="entry name" value="Gpr1/Fun34/SatP-like"/>
</dbReference>
<comment type="subcellular location">
    <subcellularLocation>
        <location evidence="1">Membrane</location>
        <topology evidence="1">Multi-pass membrane protein</topology>
    </subcellularLocation>
</comment>
<gene>
    <name evidence="8" type="ORF">SAMN05443665_103950</name>
</gene>
<dbReference type="Proteomes" id="UP000198318">
    <property type="component" value="Unassembled WGS sequence"/>
</dbReference>
<protein>
    <recommendedName>
        <fullName evidence="10">Succinate-acetate transporter protein</fullName>
    </recommendedName>
</protein>
<keyword evidence="9" id="KW-1185">Reference proteome</keyword>
<feature type="transmembrane region" description="Helical" evidence="7">
    <location>
        <begin position="62"/>
        <end position="83"/>
    </location>
</feature>
<dbReference type="PANTHER" id="PTHR31123">
    <property type="entry name" value="ACCUMULATION OF DYADS PROTEIN 2-RELATED"/>
    <property type="match status" value="1"/>
</dbReference>
<feature type="transmembrane region" description="Helical" evidence="7">
    <location>
        <begin position="129"/>
        <end position="153"/>
    </location>
</feature>
<dbReference type="GO" id="GO:0005886">
    <property type="term" value="C:plasma membrane"/>
    <property type="evidence" value="ECO:0007669"/>
    <property type="project" value="TreeGrafter"/>
</dbReference>
<evidence type="ECO:0000256" key="6">
    <source>
        <dbReference type="SAM" id="MobiDB-lite"/>
    </source>
</evidence>
<evidence type="ECO:0008006" key="10">
    <source>
        <dbReference type="Google" id="ProtNLM"/>
    </source>
</evidence>
<dbReference type="AlphaFoldDB" id="A0A239NEB7"/>
<proteinExistence type="inferred from homology"/>
<evidence type="ECO:0000313" key="8">
    <source>
        <dbReference type="EMBL" id="SNT52774.1"/>
    </source>
</evidence>
<evidence type="ECO:0000256" key="2">
    <source>
        <dbReference type="ARBA" id="ARBA00005587"/>
    </source>
</evidence>
<evidence type="ECO:0000256" key="1">
    <source>
        <dbReference type="ARBA" id="ARBA00004141"/>
    </source>
</evidence>
<dbReference type="OrthoDB" id="9787939at2"/>
<feature type="compositionally biased region" description="Low complexity" evidence="6">
    <location>
        <begin position="23"/>
        <end position="42"/>
    </location>
</feature>
<keyword evidence="3 7" id="KW-0812">Transmembrane</keyword>
<feature type="transmembrane region" description="Helical" evidence="7">
    <location>
        <begin position="189"/>
        <end position="209"/>
    </location>
</feature>
<feature type="transmembrane region" description="Helical" evidence="7">
    <location>
        <begin position="95"/>
        <end position="117"/>
    </location>
</feature>
<name>A0A239NEB7_9ACTN</name>
<dbReference type="Pfam" id="PF01184">
    <property type="entry name" value="Gpr1_Fun34_YaaH"/>
    <property type="match status" value="1"/>
</dbReference>
<dbReference type="EMBL" id="FZOR01000039">
    <property type="protein sequence ID" value="SNT52774.1"/>
    <property type="molecule type" value="Genomic_DNA"/>
</dbReference>
<evidence type="ECO:0000256" key="7">
    <source>
        <dbReference type="SAM" id="Phobius"/>
    </source>
</evidence>